<dbReference type="AlphaFoldDB" id="A0A3P9MME9"/>
<name>A0A3P9MME9_ORYLA</name>
<dbReference type="Ensembl" id="ENSORLT00020028577.1">
    <property type="protein sequence ID" value="ENSORLP00020034117.1"/>
    <property type="gene ID" value="ENSORLG00020020457.1"/>
</dbReference>
<protein>
    <submittedName>
        <fullName evidence="1">Uncharacterized protein</fullName>
    </submittedName>
</protein>
<organism evidence="1 2">
    <name type="scientific">Oryzias latipes</name>
    <name type="common">Japanese rice fish</name>
    <name type="synonym">Japanese killifish</name>
    <dbReference type="NCBI Taxonomy" id="8090"/>
    <lineage>
        <taxon>Eukaryota</taxon>
        <taxon>Metazoa</taxon>
        <taxon>Chordata</taxon>
        <taxon>Craniata</taxon>
        <taxon>Vertebrata</taxon>
        <taxon>Euteleostomi</taxon>
        <taxon>Actinopterygii</taxon>
        <taxon>Neopterygii</taxon>
        <taxon>Teleostei</taxon>
        <taxon>Neoteleostei</taxon>
        <taxon>Acanthomorphata</taxon>
        <taxon>Ovalentaria</taxon>
        <taxon>Atherinomorphae</taxon>
        <taxon>Beloniformes</taxon>
        <taxon>Adrianichthyidae</taxon>
        <taxon>Oryziinae</taxon>
        <taxon>Oryzias</taxon>
    </lineage>
</organism>
<reference evidence="1 2" key="2">
    <citation type="submission" date="2017-04" db="EMBL/GenBank/DDBJ databases">
        <title>CpG methylation of centromeres and impact of large insertions on vertebrate speciation.</title>
        <authorList>
            <person name="Ichikawa K."/>
            <person name="Yoshimura J."/>
            <person name="Morishita S."/>
        </authorList>
    </citation>
    <scope>NUCLEOTIDE SEQUENCE</scope>
    <source>
        <strain evidence="1 2">HNI</strain>
    </source>
</reference>
<dbReference type="Proteomes" id="UP000265180">
    <property type="component" value="Chromosome 9"/>
</dbReference>
<accession>A0A3P9MME9</accession>
<sequence>MFLFMDNNTSPHFARIVTDGHQEVGVPHMQRLGDRTLPPTDLAELHVASEKCHEANIVCQMFLASCKRKRMTCKSNNRALCQSTRLYCLT</sequence>
<evidence type="ECO:0000313" key="1">
    <source>
        <dbReference type="Ensembl" id="ENSORLP00020034117.1"/>
    </source>
</evidence>
<evidence type="ECO:0000313" key="2">
    <source>
        <dbReference type="Proteomes" id="UP000265180"/>
    </source>
</evidence>
<reference key="1">
    <citation type="journal article" date="2007" name="Nature">
        <title>The medaka draft genome and insights into vertebrate genome evolution.</title>
        <authorList>
            <person name="Kasahara M."/>
            <person name="Naruse K."/>
            <person name="Sasaki S."/>
            <person name="Nakatani Y."/>
            <person name="Qu W."/>
            <person name="Ahsan B."/>
            <person name="Yamada T."/>
            <person name="Nagayasu Y."/>
            <person name="Doi K."/>
            <person name="Kasai Y."/>
            <person name="Jindo T."/>
            <person name="Kobayashi D."/>
            <person name="Shimada A."/>
            <person name="Toyoda A."/>
            <person name="Kuroki Y."/>
            <person name="Fujiyama A."/>
            <person name="Sasaki T."/>
            <person name="Shimizu A."/>
            <person name="Asakawa S."/>
            <person name="Shimizu N."/>
            <person name="Hashimoto S."/>
            <person name="Yang J."/>
            <person name="Lee Y."/>
            <person name="Matsushima K."/>
            <person name="Sugano S."/>
            <person name="Sakaizumi M."/>
            <person name="Narita T."/>
            <person name="Ohishi K."/>
            <person name="Haga S."/>
            <person name="Ohta F."/>
            <person name="Nomoto H."/>
            <person name="Nogata K."/>
            <person name="Morishita T."/>
            <person name="Endo T."/>
            <person name="Shin-I T."/>
            <person name="Takeda H."/>
            <person name="Morishita S."/>
            <person name="Kohara Y."/>
        </authorList>
    </citation>
    <scope>NUCLEOTIDE SEQUENCE [LARGE SCALE GENOMIC DNA]</scope>
    <source>
        <strain>Hd-rR</strain>
    </source>
</reference>
<proteinExistence type="predicted"/>
<reference evidence="1" key="4">
    <citation type="submission" date="2025-09" db="UniProtKB">
        <authorList>
            <consortium name="Ensembl"/>
        </authorList>
    </citation>
    <scope>IDENTIFICATION</scope>
    <source>
        <strain evidence="1">HNI</strain>
    </source>
</reference>
<reference evidence="1" key="3">
    <citation type="submission" date="2025-08" db="UniProtKB">
        <authorList>
            <consortium name="Ensembl"/>
        </authorList>
    </citation>
    <scope>IDENTIFICATION</scope>
    <source>
        <strain evidence="1">HNI</strain>
    </source>
</reference>